<keyword evidence="2" id="KW-1185">Reference proteome</keyword>
<accession>A0ACB9XT67</accession>
<protein>
    <submittedName>
        <fullName evidence="1">Uncharacterized protein</fullName>
    </submittedName>
</protein>
<evidence type="ECO:0000313" key="2">
    <source>
        <dbReference type="Proteomes" id="UP001057452"/>
    </source>
</evidence>
<gene>
    <name evidence="1" type="ORF">KUCAC02_001524</name>
</gene>
<dbReference type="EMBL" id="CM043787">
    <property type="protein sequence ID" value="KAI4829859.1"/>
    <property type="molecule type" value="Genomic_DNA"/>
</dbReference>
<dbReference type="Proteomes" id="UP001057452">
    <property type="component" value="Chromosome 3"/>
</dbReference>
<reference evidence="1" key="1">
    <citation type="submission" date="2022-05" db="EMBL/GenBank/DDBJ databases">
        <title>Chromosome-level genome of Chaenocephalus aceratus.</title>
        <authorList>
            <person name="Park H."/>
        </authorList>
    </citation>
    <scope>NUCLEOTIDE SEQUENCE</scope>
    <source>
        <strain evidence="1">KU_202001</strain>
    </source>
</reference>
<name>A0ACB9XT67_CHAAC</name>
<comment type="caution">
    <text evidence="1">The sequence shown here is derived from an EMBL/GenBank/DDBJ whole genome shotgun (WGS) entry which is preliminary data.</text>
</comment>
<proteinExistence type="predicted"/>
<sequence>MALSCPPHEDQRAPVKFKVSAASDHEHTREDTDRSTCCLQASLSVGSSPVKNTRNSIHKITEKTEAVTFEKVDQRRSEDGQCQTGDMDMDAAIKVRKEPQGKAEVGPGQRAKDRYPMRQMRARTSAMEIID</sequence>
<organism evidence="1 2">
    <name type="scientific">Chaenocephalus aceratus</name>
    <name type="common">Blackfin icefish</name>
    <name type="synonym">Chaenichthys aceratus</name>
    <dbReference type="NCBI Taxonomy" id="36190"/>
    <lineage>
        <taxon>Eukaryota</taxon>
        <taxon>Metazoa</taxon>
        <taxon>Chordata</taxon>
        <taxon>Craniata</taxon>
        <taxon>Vertebrata</taxon>
        <taxon>Euteleostomi</taxon>
        <taxon>Actinopterygii</taxon>
        <taxon>Neopterygii</taxon>
        <taxon>Teleostei</taxon>
        <taxon>Neoteleostei</taxon>
        <taxon>Acanthomorphata</taxon>
        <taxon>Eupercaria</taxon>
        <taxon>Perciformes</taxon>
        <taxon>Notothenioidei</taxon>
        <taxon>Channichthyidae</taxon>
        <taxon>Chaenocephalus</taxon>
    </lineage>
</organism>
<evidence type="ECO:0000313" key="1">
    <source>
        <dbReference type="EMBL" id="KAI4829859.1"/>
    </source>
</evidence>